<evidence type="ECO:0000256" key="3">
    <source>
        <dbReference type="ARBA" id="ARBA00013161"/>
    </source>
</evidence>
<reference evidence="12" key="1">
    <citation type="journal article" date="2020" name="Stud. Mycol.">
        <title>101 Dothideomycetes genomes: a test case for predicting lifestyles and emergence of pathogens.</title>
        <authorList>
            <person name="Haridas S."/>
            <person name="Albert R."/>
            <person name="Binder M."/>
            <person name="Bloem J."/>
            <person name="Labutti K."/>
            <person name="Salamov A."/>
            <person name="Andreopoulos B."/>
            <person name="Baker S."/>
            <person name="Barry K."/>
            <person name="Bills G."/>
            <person name="Bluhm B."/>
            <person name="Cannon C."/>
            <person name="Castanera R."/>
            <person name="Culley D."/>
            <person name="Daum C."/>
            <person name="Ezra D."/>
            <person name="Gonzalez J."/>
            <person name="Henrissat B."/>
            <person name="Kuo A."/>
            <person name="Liang C."/>
            <person name="Lipzen A."/>
            <person name="Lutzoni F."/>
            <person name="Magnuson J."/>
            <person name="Mondo S."/>
            <person name="Nolan M."/>
            <person name="Ohm R."/>
            <person name="Pangilinan J."/>
            <person name="Park H.-J."/>
            <person name="Ramirez L."/>
            <person name="Alfaro M."/>
            <person name="Sun H."/>
            <person name="Tritt A."/>
            <person name="Yoshinaga Y."/>
            <person name="Zwiers L.-H."/>
            <person name="Turgeon B."/>
            <person name="Goodwin S."/>
            <person name="Spatafora J."/>
            <person name="Crous P."/>
            <person name="Grigoriev I."/>
        </authorList>
    </citation>
    <scope>NUCLEOTIDE SEQUENCE</scope>
    <source>
        <strain evidence="12">ATCC 74209</strain>
    </source>
</reference>
<evidence type="ECO:0000256" key="9">
    <source>
        <dbReference type="ARBA" id="ARBA00030268"/>
    </source>
</evidence>
<evidence type="ECO:0000256" key="6">
    <source>
        <dbReference type="ARBA" id="ARBA00022840"/>
    </source>
</evidence>
<dbReference type="EC" id="6.1.1.2" evidence="3"/>
<keyword evidence="7 11" id="KW-0648">Protein biosynthesis</keyword>
<name>A0A9P4N3A2_9PLEO</name>
<evidence type="ECO:0000256" key="4">
    <source>
        <dbReference type="ARBA" id="ARBA00022598"/>
    </source>
</evidence>
<evidence type="ECO:0000256" key="11">
    <source>
        <dbReference type="RuleBase" id="RU363036"/>
    </source>
</evidence>
<dbReference type="GO" id="GO:0005524">
    <property type="term" value="F:ATP binding"/>
    <property type="evidence" value="ECO:0007669"/>
    <property type="project" value="UniProtKB-KW"/>
</dbReference>
<dbReference type="AlphaFoldDB" id="A0A9P4N3A2"/>
<evidence type="ECO:0000256" key="10">
    <source>
        <dbReference type="ARBA" id="ARBA00069760"/>
    </source>
</evidence>
<protein>
    <recommendedName>
        <fullName evidence="10">Tryptophan--tRNA ligase, mitochondrial</fullName>
        <ecNumber evidence="3">6.1.1.2</ecNumber>
    </recommendedName>
    <alternativeName>
        <fullName evidence="9">Tryptophanyl-tRNA synthetase</fullName>
    </alternativeName>
</protein>
<evidence type="ECO:0000256" key="5">
    <source>
        <dbReference type="ARBA" id="ARBA00022741"/>
    </source>
</evidence>
<keyword evidence="4 11" id="KW-0436">Ligase</keyword>
<dbReference type="FunFam" id="1.10.240.10:FF:000002">
    <property type="entry name" value="Tryptophan--tRNA ligase"/>
    <property type="match status" value="1"/>
</dbReference>
<dbReference type="GO" id="GO:0070183">
    <property type="term" value="P:mitochondrial tryptophanyl-tRNA aminoacylation"/>
    <property type="evidence" value="ECO:0007669"/>
    <property type="project" value="TreeGrafter"/>
</dbReference>
<dbReference type="SUPFAM" id="SSF52374">
    <property type="entry name" value="Nucleotidylyl transferase"/>
    <property type="match status" value="1"/>
</dbReference>
<proteinExistence type="inferred from homology"/>
<evidence type="ECO:0000313" key="12">
    <source>
        <dbReference type="EMBL" id="KAF2205595.1"/>
    </source>
</evidence>
<keyword evidence="13" id="KW-1185">Reference proteome</keyword>
<comment type="similarity">
    <text evidence="2 11">Belongs to the class-I aminoacyl-tRNA synthetase family.</text>
</comment>
<dbReference type="PANTHER" id="PTHR43766">
    <property type="entry name" value="TRYPTOPHAN--TRNA LIGASE, MITOCHONDRIAL"/>
    <property type="match status" value="1"/>
</dbReference>
<sequence>MPRLHLNLHRVCCRPPSSSFSARLPPVFARALFHSTLSSHSPPSTSTSSPTPTSAGTVAPQVIFSAIQPTGAPHLGNYLGALRQWVKLQNEALPETTLLYSVADLHAITLRQDPSILREWRKQMLASLIAVGLDPKRSIIFHQSAIPAHSELHWILSCNASMGYLSRMTQWKSKMALPENANPLDTSSKAKLKLGLFSYPVLQAADILIHRATHVPVGADQTQHLEYAREVASGFNHLHTPILTLPSTILSPAKRIMSLTQPLKKMSKSDPDPKSRILITDTHATIKRKIKSALTDSIEGITYDPVTRPGVSNLIEMMYCMDESVAESPVLLANELKDLSMRALKEKVADTIELHIRDVRERYESIVFGDAKVLMDINEEGVRKAKQSADATLKLVREAIGLD</sequence>
<dbReference type="PANTHER" id="PTHR43766:SF1">
    <property type="entry name" value="TRYPTOPHAN--TRNA LIGASE, MITOCHONDRIAL"/>
    <property type="match status" value="1"/>
</dbReference>
<dbReference type="Pfam" id="PF00579">
    <property type="entry name" value="tRNA-synt_1b"/>
    <property type="match status" value="1"/>
</dbReference>
<accession>A0A9P4N3A2</accession>
<evidence type="ECO:0000256" key="1">
    <source>
        <dbReference type="ARBA" id="ARBA00004305"/>
    </source>
</evidence>
<dbReference type="InterPro" id="IPR002305">
    <property type="entry name" value="aa-tRNA-synth_Ic"/>
</dbReference>
<dbReference type="Gene3D" id="1.10.240.10">
    <property type="entry name" value="Tyrosyl-Transfer RNA Synthetase"/>
    <property type="match status" value="1"/>
</dbReference>
<organism evidence="12 13">
    <name type="scientific">Delitschia confertaspora ATCC 74209</name>
    <dbReference type="NCBI Taxonomy" id="1513339"/>
    <lineage>
        <taxon>Eukaryota</taxon>
        <taxon>Fungi</taxon>
        <taxon>Dikarya</taxon>
        <taxon>Ascomycota</taxon>
        <taxon>Pezizomycotina</taxon>
        <taxon>Dothideomycetes</taxon>
        <taxon>Pleosporomycetidae</taxon>
        <taxon>Pleosporales</taxon>
        <taxon>Delitschiaceae</taxon>
        <taxon>Delitschia</taxon>
    </lineage>
</organism>
<dbReference type="InterPro" id="IPR014729">
    <property type="entry name" value="Rossmann-like_a/b/a_fold"/>
</dbReference>
<dbReference type="PRINTS" id="PR01039">
    <property type="entry name" value="TRNASYNTHTRP"/>
</dbReference>
<dbReference type="PROSITE" id="PS00178">
    <property type="entry name" value="AA_TRNA_LIGASE_I"/>
    <property type="match status" value="1"/>
</dbReference>
<evidence type="ECO:0000313" key="13">
    <source>
        <dbReference type="Proteomes" id="UP000799536"/>
    </source>
</evidence>
<dbReference type="FunFam" id="3.40.50.620:FF:000082">
    <property type="entry name" value="MSW1p Mitochondrial tryptophanyl-tRNA synthetase"/>
    <property type="match status" value="1"/>
</dbReference>
<dbReference type="Proteomes" id="UP000799536">
    <property type="component" value="Unassembled WGS sequence"/>
</dbReference>
<dbReference type="EMBL" id="ML993853">
    <property type="protein sequence ID" value="KAF2205595.1"/>
    <property type="molecule type" value="Genomic_DNA"/>
</dbReference>
<keyword evidence="8 11" id="KW-0030">Aminoacyl-tRNA synthetase</keyword>
<evidence type="ECO:0000256" key="8">
    <source>
        <dbReference type="ARBA" id="ARBA00023146"/>
    </source>
</evidence>
<evidence type="ECO:0000256" key="7">
    <source>
        <dbReference type="ARBA" id="ARBA00022917"/>
    </source>
</evidence>
<gene>
    <name evidence="12" type="ORF">GQ43DRAFT_436930</name>
</gene>
<dbReference type="OrthoDB" id="15808at2759"/>
<dbReference type="InterPro" id="IPR050203">
    <property type="entry name" value="Trp-tRNA_synthetase"/>
</dbReference>
<comment type="subcellular location">
    <subcellularLocation>
        <location evidence="1">Mitochondrion matrix</location>
    </subcellularLocation>
</comment>
<dbReference type="InterPro" id="IPR001412">
    <property type="entry name" value="aa-tRNA-synth_I_CS"/>
</dbReference>
<keyword evidence="5 11" id="KW-0547">Nucleotide-binding</keyword>
<dbReference type="Gene3D" id="3.40.50.620">
    <property type="entry name" value="HUPs"/>
    <property type="match status" value="1"/>
</dbReference>
<dbReference type="NCBIfam" id="TIGR00233">
    <property type="entry name" value="trpS"/>
    <property type="match status" value="1"/>
</dbReference>
<dbReference type="CDD" id="cd00806">
    <property type="entry name" value="TrpRS_core"/>
    <property type="match status" value="1"/>
</dbReference>
<dbReference type="InterPro" id="IPR002306">
    <property type="entry name" value="Trp-tRNA-ligase"/>
</dbReference>
<comment type="caution">
    <text evidence="12">The sequence shown here is derived from an EMBL/GenBank/DDBJ whole genome shotgun (WGS) entry which is preliminary data.</text>
</comment>
<dbReference type="GO" id="GO:0005759">
    <property type="term" value="C:mitochondrial matrix"/>
    <property type="evidence" value="ECO:0007669"/>
    <property type="project" value="UniProtKB-SubCell"/>
</dbReference>
<evidence type="ECO:0000256" key="2">
    <source>
        <dbReference type="ARBA" id="ARBA00005594"/>
    </source>
</evidence>
<keyword evidence="6 11" id="KW-0067">ATP-binding</keyword>
<dbReference type="GO" id="GO:0004830">
    <property type="term" value="F:tryptophan-tRNA ligase activity"/>
    <property type="evidence" value="ECO:0007669"/>
    <property type="project" value="UniProtKB-EC"/>
</dbReference>